<feature type="compositionally biased region" description="Polar residues" evidence="2">
    <location>
        <begin position="356"/>
        <end position="365"/>
    </location>
</feature>
<feature type="region of interest" description="Disordered" evidence="2">
    <location>
        <begin position="227"/>
        <end position="323"/>
    </location>
</feature>
<feature type="region of interest" description="Disordered" evidence="2">
    <location>
        <begin position="151"/>
        <end position="195"/>
    </location>
</feature>
<feature type="compositionally biased region" description="Low complexity" evidence="2">
    <location>
        <begin position="251"/>
        <end position="277"/>
    </location>
</feature>
<evidence type="ECO:0000256" key="1">
    <source>
        <dbReference type="SAM" id="Coils"/>
    </source>
</evidence>
<accession>A0AA39P642</accession>
<sequence>MNSPPDPHDDHLRHLLDQRATRADLHSRVPSLSEFSDTPSIYSHPFFSPQPADREVDTSSLASQSLSRSSPRPGRERNRLNELAVSMLDLDEDPRSSFASSSVYNDEEQNDYDENDEDDEPMPRMSLLGPKMRFHSKAPWELDEGILMEDEAESDRSRDHPKNSFSPVQSLKTKKTSFESRRSQGKGSFESVSSQTSYSRGPLQWVFPESYLRALIVDISALTHSSTSSASLASPQSGPRTPFSISRVRSHSPSLAQSPLLLPTSSRSPPESYISSIHDVGPLDTNASVRSNSSRPSYSSTEDDPHPYSNPNHARSSSEQSYDTSDILPHLAFPAVPRSDSFATVTEAQYTKVLSRPQTPQSETPVLSAPHSPRSSHSQKGNFLSHLCAYDPSNLPGWTDRGAPPAFGLISLEEARAQRSRTATVQATFTPSSTDPAFHFPTNESANGHSPSSGVASRARARSISAGARAKQAFSNIVSGTPVKVERRDSEPAVVLHSTNSSPGGRGLKHKKSGFMRLFNGGKDDKSPPPPVPSLSDGYAAFNAQQSTQKSAKAPIHRIPVPALSPSLTGDDLTNYYSSTRRTHPPLSIKTSSPAAIGRPTPSSAAGPSFPARLGVPNQSIPQSAPANITEFPALKLRPISTMFSAQFGDHLIPNNSLTSPDVDTPSSASPSTAVSPTTPVSFSRLSDKPVVVNEGDDQSTVIRALQDQIVSAKKAWQRHIWELEGQIRDLKEEVESLRASDSEGYCSSCGRGSCQHANESDPADGESKSISVVNRPRARTGAGTSRFGSAV</sequence>
<feature type="compositionally biased region" description="Polar residues" evidence="2">
    <location>
        <begin position="309"/>
        <end position="323"/>
    </location>
</feature>
<feature type="compositionally biased region" description="Low complexity" evidence="2">
    <location>
        <begin position="659"/>
        <end position="682"/>
    </location>
</feature>
<feature type="region of interest" description="Disordered" evidence="2">
    <location>
        <begin position="353"/>
        <end position="380"/>
    </location>
</feature>
<feature type="compositionally biased region" description="Polar residues" evidence="2">
    <location>
        <begin position="783"/>
        <end position="792"/>
    </location>
</feature>
<feature type="compositionally biased region" description="Low complexity" evidence="2">
    <location>
        <begin position="288"/>
        <end position="300"/>
    </location>
</feature>
<evidence type="ECO:0000313" key="4">
    <source>
        <dbReference type="Proteomes" id="UP001175227"/>
    </source>
</evidence>
<proteinExistence type="predicted"/>
<protein>
    <submittedName>
        <fullName evidence="3">Uncharacterized protein</fullName>
    </submittedName>
</protein>
<organism evidence="3 4">
    <name type="scientific">Armillaria novae-zelandiae</name>
    <dbReference type="NCBI Taxonomy" id="153914"/>
    <lineage>
        <taxon>Eukaryota</taxon>
        <taxon>Fungi</taxon>
        <taxon>Dikarya</taxon>
        <taxon>Basidiomycota</taxon>
        <taxon>Agaricomycotina</taxon>
        <taxon>Agaricomycetes</taxon>
        <taxon>Agaricomycetidae</taxon>
        <taxon>Agaricales</taxon>
        <taxon>Marasmiineae</taxon>
        <taxon>Physalacriaceae</taxon>
        <taxon>Armillaria</taxon>
    </lineage>
</organism>
<evidence type="ECO:0000256" key="2">
    <source>
        <dbReference type="SAM" id="MobiDB-lite"/>
    </source>
</evidence>
<keyword evidence="4" id="KW-1185">Reference proteome</keyword>
<feature type="coiled-coil region" evidence="1">
    <location>
        <begin position="714"/>
        <end position="741"/>
    </location>
</feature>
<dbReference type="EMBL" id="JAUEPR010000014">
    <property type="protein sequence ID" value="KAK0478285.1"/>
    <property type="molecule type" value="Genomic_DNA"/>
</dbReference>
<name>A0AA39P642_9AGAR</name>
<keyword evidence="1" id="KW-0175">Coiled coil</keyword>
<dbReference type="AlphaFoldDB" id="A0AA39P642"/>
<feature type="compositionally biased region" description="Basic and acidic residues" evidence="2">
    <location>
        <begin position="1"/>
        <end position="27"/>
    </location>
</feature>
<dbReference type="Proteomes" id="UP001175227">
    <property type="component" value="Unassembled WGS sequence"/>
</dbReference>
<feature type="region of interest" description="Disordered" evidence="2">
    <location>
        <begin position="575"/>
        <end position="622"/>
    </location>
</feature>
<evidence type="ECO:0000313" key="3">
    <source>
        <dbReference type="EMBL" id="KAK0478285.1"/>
    </source>
</evidence>
<feature type="region of interest" description="Disordered" evidence="2">
    <location>
        <begin position="1"/>
        <end position="127"/>
    </location>
</feature>
<gene>
    <name evidence="3" type="ORF">IW261DRAFT_1629880</name>
</gene>
<reference evidence="3" key="1">
    <citation type="submission" date="2023-06" db="EMBL/GenBank/DDBJ databases">
        <authorList>
            <consortium name="Lawrence Berkeley National Laboratory"/>
            <person name="Ahrendt S."/>
            <person name="Sahu N."/>
            <person name="Indic B."/>
            <person name="Wong-Bajracharya J."/>
            <person name="Merenyi Z."/>
            <person name="Ke H.-M."/>
            <person name="Monk M."/>
            <person name="Kocsube S."/>
            <person name="Drula E."/>
            <person name="Lipzen A."/>
            <person name="Balint B."/>
            <person name="Henrissat B."/>
            <person name="Andreopoulos B."/>
            <person name="Martin F.M."/>
            <person name="Harder C.B."/>
            <person name="Rigling D."/>
            <person name="Ford K.L."/>
            <person name="Foster G.D."/>
            <person name="Pangilinan J."/>
            <person name="Papanicolaou A."/>
            <person name="Barry K."/>
            <person name="LaButti K."/>
            <person name="Viragh M."/>
            <person name="Koriabine M."/>
            <person name="Yan M."/>
            <person name="Riley R."/>
            <person name="Champramary S."/>
            <person name="Plett K.L."/>
            <person name="Tsai I.J."/>
            <person name="Slot J."/>
            <person name="Sipos G."/>
            <person name="Plett J."/>
            <person name="Nagy L.G."/>
            <person name="Grigoriev I.V."/>
        </authorList>
    </citation>
    <scope>NUCLEOTIDE SEQUENCE</scope>
    <source>
        <strain evidence="3">ICMP 16352</strain>
    </source>
</reference>
<feature type="region of interest" description="Disordered" evidence="2">
    <location>
        <begin position="749"/>
        <end position="792"/>
    </location>
</feature>
<feature type="compositionally biased region" description="Acidic residues" evidence="2">
    <location>
        <begin position="105"/>
        <end position="120"/>
    </location>
</feature>
<feature type="compositionally biased region" description="Low complexity" evidence="2">
    <location>
        <begin position="59"/>
        <end position="72"/>
    </location>
</feature>
<feature type="region of interest" description="Disordered" evidence="2">
    <location>
        <begin position="655"/>
        <end position="684"/>
    </location>
</feature>
<comment type="caution">
    <text evidence="3">The sequence shown here is derived from an EMBL/GenBank/DDBJ whole genome shotgun (WGS) entry which is preliminary data.</text>
</comment>